<dbReference type="NCBIfam" id="TIGR00172">
    <property type="entry name" value="maf"/>
    <property type="match status" value="1"/>
</dbReference>
<comment type="cofactor">
    <cofactor evidence="1">
        <name>a divalent metal cation</name>
        <dbReference type="ChEBI" id="CHEBI:60240"/>
    </cofactor>
</comment>
<dbReference type="PANTHER" id="PTHR43213">
    <property type="entry name" value="BIFUNCTIONAL DTTP/UTP PYROPHOSPHATASE/METHYLTRANSFERASE PROTEIN-RELATED"/>
    <property type="match status" value="1"/>
</dbReference>
<dbReference type="InterPro" id="IPR029001">
    <property type="entry name" value="ITPase-like_fam"/>
</dbReference>
<name>A0A381PDJ1_9ZZZZ</name>
<organism evidence="3">
    <name type="scientific">marine metagenome</name>
    <dbReference type="NCBI Taxonomy" id="408172"/>
    <lineage>
        <taxon>unclassified sequences</taxon>
        <taxon>metagenomes</taxon>
        <taxon>ecological metagenomes</taxon>
    </lineage>
</organism>
<evidence type="ECO:0000256" key="1">
    <source>
        <dbReference type="ARBA" id="ARBA00001968"/>
    </source>
</evidence>
<reference evidence="3" key="1">
    <citation type="submission" date="2018-05" db="EMBL/GenBank/DDBJ databases">
        <authorList>
            <person name="Lanie J.A."/>
            <person name="Ng W.-L."/>
            <person name="Kazmierczak K.M."/>
            <person name="Andrzejewski T.M."/>
            <person name="Davidsen T.M."/>
            <person name="Wayne K.J."/>
            <person name="Tettelin H."/>
            <person name="Glass J.I."/>
            <person name="Rusch D."/>
            <person name="Podicherti R."/>
            <person name="Tsui H.-C.T."/>
            <person name="Winkler M.E."/>
        </authorList>
    </citation>
    <scope>NUCLEOTIDE SEQUENCE</scope>
</reference>
<evidence type="ECO:0000256" key="2">
    <source>
        <dbReference type="ARBA" id="ARBA00022801"/>
    </source>
</evidence>
<proteinExistence type="inferred from homology"/>
<dbReference type="PANTHER" id="PTHR43213:SF5">
    <property type="entry name" value="BIFUNCTIONAL DTTP_UTP PYROPHOSPHATASE_METHYLTRANSFERASE PROTEIN-RELATED"/>
    <property type="match status" value="1"/>
</dbReference>
<dbReference type="GO" id="GO:0047429">
    <property type="term" value="F:nucleoside triphosphate diphosphatase activity"/>
    <property type="evidence" value="ECO:0007669"/>
    <property type="project" value="InterPro"/>
</dbReference>
<dbReference type="Gene3D" id="3.90.950.10">
    <property type="match status" value="1"/>
</dbReference>
<keyword evidence="2" id="KW-0378">Hydrolase</keyword>
<dbReference type="SUPFAM" id="SSF52972">
    <property type="entry name" value="ITPase-like"/>
    <property type="match status" value="1"/>
</dbReference>
<evidence type="ECO:0008006" key="4">
    <source>
        <dbReference type="Google" id="ProtNLM"/>
    </source>
</evidence>
<dbReference type="AlphaFoldDB" id="A0A381PDJ1"/>
<dbReference type="PIRSF" id="PIRSF006305">
    <property type="entry name" value="Maf"/>
    <property type="match status" value="1"/>
</dbReference>
<protein>
    <recommendedName>
        <fullName evidence="4">Septum formation protein Maf</fullName>
    </recommendedName>
</protein>
<dbReference type="InterPro" id="IPR003697">
    <property type="entry name" value="Maf-like"/>
</dbReference>
<dbReference type="CDD" id="cd00555">
    <property type="entry name" value="Maf"/>
    <property type="match status" value="1"/>
</dbReference>
<dbReference type="Pfam" id="PF02545">
    <property type="entry name" value="Maf"/>
    <property type="match status" value="1"/>
</dbReference>
<dbReference type="EMBL" id="UINC01000918">
    <property type="protein sequence ID" value="SUZ63543.1"/>
    <property type="molecule type" value="Genomic_DNA"/>
</dbReference>
<dbReference type="HAMAP" id="MF_00528">
    <property type="entry name" value="Maf"/>
    <property type="match status" value="1"/>
</dbReference>
<accession>A0A381PDJ1</accession>
<evidence type="ECO:0000313" key="3">
    <source>
        <dbReference type="EMBL" id="SUZ63543.1"/>
    </source>
</evidence>
<gene>
    <name evidence="3" type="ORF">METZ01_LOCUS16397</name>
</gene>
<sequence length="190" mass="21560">MFPFNNIILASGSPRRKQLLKQIGIDFTTEISGIDESIEFDLSPERIAKYFALEKAKKISIKFPKELVVGADTIVVCNKKILGKPKNEKESFDMLSMLSGKTHKVITGVSLQCIDKSINRTFHETTKVSFITLSNSYISHYINTYKPFDKAGSYGIQDWFAVCVKKIDGCFYNVMGLPLAKFWKEISKLR</sequence>